<evidence type="ECO:0000256" key="4">
    <source>
        <dbReference type="ARBA" id="ARBA00022679"/>
    </source>
</evidence>
<comment type="caution">
    <text evidence="7">The sequence shown here is derived from an EMBL/GenBank/DDBJ whole genome shotgun (WGS) entry which is preliminary data.</text>
</comment>
<keyword evidence="5" id="KW-1133">Transmembrane helix</keyword>
<reference evidence="7" key="1">
    <citation type="journal article" date="2020" name="mSystems">
        <title>Genome- and Community-Level Interaction Insights into Carbon Utilization and Element Cycling Functions of Hydrothermarchaeota in Hydrothermal Sediment.</title>
        <authorList>
            <person name="Zhou Z."/>
            <person name="Liu Y."/>
            <person name="Xu W."/>
            <person name="Pan J."/>
            <person name="Luo Z.H."/>
            <person name="Li M."/>
        </authorList>
    </citation>
    <scope>NUCLEOTIDE SEQUENCE [LARGE SCALE GENOMIC DNA]</scope>
    <source>
        <strain evidence="7">SpSt-648</strain>
    </source>
</reference>
<dbReference type="SUPFAM" id="SSF52507">
    <property type="entry name" value="Homo-oligomeric flavin-containing Cys decarboxylases, HFCD"/>
    <property type="match status" value="1"/>
</dbReference>
<evidence type="ECO:0000256" key="3">
    <source>
        <dbReference type="ARBA" id="ARBA00022643"/>
    </source>
</evidence>
<accession>A0A7C4NQ16</accession>
<evidence type="ECO:0000256" key="1">
    <source>
        <dbReference type="ARBA" id="ARBA00022602"/>
    </source>
</evidence>
<evidence type="ECO:0000256" key="2">
    <source>
        <dbReference type="ARBA" id="ARBA00022630"/>
    </source>
</evidence>
<keyword evidence="2" id="KW-0285">Flavoprotein</keyword>
<dbReference type="AlphaFoldDB" id="A0A7C4NQ16"/>
<gene>
    <name evidence="7" type="ORF">ENU20_04460</name>
</gene>
<name>A0A7C4NQ16_STAMA</name>
<keyword evidence="3" id="KW-0288">FMN</keyword>
<dbReference type="NCBIfam" id="TIGR00421">
    <property type="entry name" value="ubiX_pad"/>
    <property type="match status" value="1"/>
</dbReference>
<dbReference type="InterPro" id="IPR004507">
    <property type="entry name" value="UbiX-like"/>
</dbReference>
<dbReference type="Gene3D" id="3.40.50.1950">
    <property type="entry name" value="Flavin prenyltransferase-like"/>
    <property type="match status" value="1"/>
</dbReference>
<evidence type="ECO:0000313" key="7">
    <source>
        <dbReference type="EMBL" id="HGQ74309.1"/>
    </source>
</evidence>
<dbReference type="EMBL" id="DTBP01000035">
    <property type="protein sequence ID" value="HGQ74309.1"/>
    <property type="molecule type" value="Genomic_DNA"/>
</dbReference>
<dbReference type="GO" id="GO:0004659">
    <property type="term" value="F:prenyltransferase activity"/>
    <property type="evidence" value="ECO:0007669"/>
    <property type="project" value="UniProtKB-KW"/>
</dbReference>
<feature type="domain" description="Flavoprotein" evidence="6">
    <location>
        <begin position="14"/>
        <end position="191"/>
    </location>
</feature>
<keyword evidence="1" id="KW-0637">Prenyltransferase</keyword>
<keyword evidence="4 7" id="KW-0808">Transferase</keyword>
<organism evidence="7">
    <name type="scientific">Staphylothermus marinus</name>
    <dbReference type="NCBI Taxonomy" id="2280"/>
    <lineage>
        <taxon>Archaea</taxon>
        <taxon>Thermoproteota</taxon>
        <taxon>Thermoprotei</taxon>
        <taxon>Desulfurococcales</taxon>
        <taxon>Desulfurococcaceae</taxon>
        <taxon>Staphylothermus</taxon>
    </lineage>
</organism>
<proteinExistence type="predicted"/>
<dbReference type="InterPro" id="IPR036551">
    <property type="entry name" value="Flavin_trans-like"/>
</dbReference>
<protein>
    <submittedName>
        <fullName evidence="7">UbiX family flavin prenyltransferase</fullName>
    </submittedName>
</protein>
<evidence type="ECO:0000259" key="6">
    <source>
        <dbReference type="Pfam" id="PF02441"/>
    </source>
</evidence>
<feature type="transmembrane region" description="Helical" evidence="5">
    <location>
        <begin position="12"/>
        <end position="32"/>
    </location>
</feature>
<evidence type="ECO:0000256" key="5">
    <source>
        <dbReference type="SAM" id="Phobius"/>
    </source>
</evidence>
<keyword evidence="5" id="KW-0472">Membrane</keyword>
<keyword evidence="5" id="KW-0812">Transmembrane</keyword>
<sequence>MRGDVPAQVGSFRKLVVGITGASGVVYAYRFLTRCSEIRRKYSDVYVIYTENSIEVFKQEIGSEPASVFSSIKCVSTTYHAGDWSSPLASSSNLIDTDCVIVPASLNTIAKLANGIQDNLLLRVASSINRLKGKLVIVLRETPLSSIDLENLYKLSINGAVILPASPAFYIKPTSIDELIDFVVGKIMDTLGIEHSLYKRWST</sequence>
<dbReference type="Pfam" id="PF02441">
    <property type="entry name" value="Flavoprotein"/>
    <property type="match status" value="1"/>
</dbReference>
<dbReference type="InterPro" id="IPR003382">
    <property type="entry name" value="Flavoprotein"/>
</dbReference>